<comment type="caution">
    <text evidence="1">The sequence shown here is derived from an EMBL/GenBank/DDBJ whole genome shotgun (WGS) entry which is preliminary data.</text>
</comment>
<sequence>MYHKKVSRSEWFDYNAKRFCKTVFYHYLKQASVRKAEDTSVEINAQDTTENYKFVDIPVTFTRQEEDEDRIGVVSDRDDQAIEGTDMYKDECTQASVLVLSDALDHVVKSTLETDIAEEALSINTHTHVNDLPSKSYI</sequence>
<organism evidence="1 2">
    <name type="scientific">Mucor flavus</name>
    <dbReference type="NCBI Taxonomy" id="439312"/>
    <lineage>
        <taxon>Eukaryota</taxon>
        <taxon>Fungi</taxon>
        <taxon>Fungi incertae sedis</taxon>
        <taxon>Mucoromycota</taxon>
        <taxon>Mucoromycotina</taxon>
        <taxon>Mucoromycetes</taxon>
        <taxon>Mucorales</taxon>
        <taxon>Mucorineae</taxon>
        <taxon>Mucoraceae</taxon>
        <taxon>Mucor</taxon>
    </lineage>
</organism>
<keyword evidence="2" id="KW-1185">Reference proteome</keyword>
<gene>
    <name evidence="1" type="ORF">MFLAVUS_008400</name>
</gene>
<evidence type="ECO:0000313" key="2">
    <source>
        <dbReference type="Proteomes" id="UP001473302"/>
    </source>
</evidence>
<proteinExistence type="predicted"/>
<dbReference type="Proteomes" id="UP001473302">
    <property type="component" value="Unassembled WGS sequence"/>
</dbReference>
<accession>A0ABP9Z6Y9</accession>
<reference evidence="1 2" key="1">
    <citation type="submission" date="2024-04" db="EMBL/GenBank/DDBJ databases">
        <title>genome sequences of Mucor flavus KT1a and Helicostylum pulchrum KT1b strains isolated from the surface of a dry-aged beef.</title>
        <authorList>
            <person name="Toyotome T."/>
            <person name="Hosono M."/>
            <person name="Torimaru M."/>
            <person name="Fukuda K."/>
            <person name="Mikami N."/>
        </authorList>
    </citation>
    <scope>NUCLEOTIDE SEQUENCE [LARGE SCALE GENOMIC DNA]</scope>
    <source>
        <strain evidence="1 2">KT1a</strain>
    </source>
</reference>
<evidence type="ECO:0000313" key="1">
    <source>
        <dbReference type="EMBL" id="GAA5814897.1"/>
    </source>
</evidence>
<dbReference type="EMBL" id="BAABUK010000023">
    <property type="protein sequence ID" value="GAA5814897.1"/>
    <property type="molecule type" value="Genomic_DNA"/>
</dbReference>
<name>A0ABP9Z6Y9_9FUNG</name>
<protein>
    <submittedName>
        <fullName evidence="1">Uncharacterized protein</fullName>
    </submittedName>
</protein>